<reference evidence="1" key="1">
    <citation type="submission" date="2025-08" db="UniProtKB">
        <authorList>
            <consortium name="Ensembl"/>
        </authorList>
    </citation>
    <scope>IDENTIFICATION</scope>
</reference>
<name>A0A8C3IH26_CHRPI</name>
<protein>
    <submittedName>
        <fullName evidence="1">Uncharacterized protein</fullName>
    </submittedName>
</protein>
<dbReference type="GeneTree" id="ENSGT01030000237217"/>
<organism evidence="1 2">
    <name type="scientific">Chrysemys picta bellii</name>
    <name type="common">Western painted turtle</name>
    <name type="synonym">Emys bellii</name>
    <dbReference type="NCBI Taxonomy" id="8478"/>
    <lineage>
        <taxon>Eukaryota</taxon>
        <taxon>Metazoa</taxon>
        <taxon>Chordata</taxon>
        <taxon>Craniata</taxon>
        <taxon>Vertebrata</taxon>
        <taxon>Euteleostomi</taxon>
        <taxon>Archelosauria</taxon>
        <taxon>Testudinata</taxon>
        <taxon>Testudines</taxon>
        <taxon>Cryptodira</taxon>
        <taxon>Durocryptodira</taxon>
        <taxon>Testudinoidea</taxon>
        <taxon>Emydidae</taxon>
        <taxon>Chrysemys</taxon>
    </lineage>
</organism>
<evidence type="ECO:0000313" key="1">
    <source>
        <dbReference type="Ensembl" id="ENSCPBP00000033953.1"/>
    </source>
</evidence>
<keyword evidence="2" id="KW-1185">Reference proteome</keyword>
<dbReference type="AlphaFoldDB" id="A0A8C3IH26"/>
<reference evidence="1" key="2">
    <citation type="submission" date="2025-09" db="UniProtKB">
        <authorList>
            <consortium name="Ensembl"/>
        </authorList>
    </citation>
    <scope>IDENTIFICATION</scope>
</reference>
<dbReference type="Proteomes" id="UP000694380">
    <property type="component" value="Unplaced"/>
</dbReference>
<proteinExistence type="predicted"/>
<evidence type="ECO:0000313" key="2">
    <source>
        <dbReference type="Proteomes" id="UP000694380"/>
    </source>
</evidence>
<dbReference type="Ensembl" id="ENSCPBT00000039834.1">
    <property type="protein sequence ID" value="ENSCPBP00000033953.1"/>
    <property type="gene ID" value="ENSCPBG00000023714.1"/>
</dbReference>
<accession>A0A8C3IH26</accession>
<sequence length="107" mass="12606">KRPKPFIQGPSIPNLHIQLHSLLYPMIWLGFKFQIRSNRRPTSSSPNYLVRSDPRNYPTLINFILRTNIPNIFILATDNNRIHLHISRNKSGTIRPNQRRIRTGIRI</sequence>